<dbReference type="EMBL" id="PGGS01000449">
    <property type="protein sequence ID" value="PNH03889.1"/>
    <property type="molecule type" value="Genomic_DNA"/>
</dbReference>
<evidence type="ECO:0000256" key="1">
    <source>
        <dbReference type="SAM" id="SignalP"/>
    </source>
</evidence>
<evidence type="ECO:0000313" key="3">
    <source>
        <dbReference type="Proteomes" id="UP000236333"/>
    </source>
</evidence>
<dbReference type="Proteomes" id="UP000236333">
    <property type="component" value="Unassembled WGS sequence"/>
</dbReference>
<feature type="non-terminal residue" evidence="2">
    <location>
        <position position="74"/>
    </location>
</feature>
<evidence type="ECO:0000313" key="2">
    <source>
        <dbReference type="EMBL" id="PNH03889.1"/>
    </source>
</evidence>
<reference evidence="2 3" key="1">
    <citation type="journal article" date="2017" name="Mol. Biol. Evol.">
        <title>The 4-celled Tetrabaena socialis nuclear genome reveals the essential components for genetic control of cell number at the origin of multicellularity in the volvocine lineage.</title>
        <authorList>
            <person name="Featherston J."/>
            <person name="Arakaki Y."/>
            <person name="Hanschen E.R."/>
            <person name="Ferris P.J."/>
            <person name="Michod R.E."/>
            <person name="Olson B.J.S.C."/>
            <person name="Nozaki H."/>
            <person name="Durand P.M."/>
        </authorList>
    </citation>
    <scope>NUCLEOTIDE SEQUENCE [LARGE SCALE GENOMIC DNA]</scope>
    <source>
        <strain evidence="2 3">NIES-571</strain>
    </source>
</reference>
<name>A0A2J7ZUG4_9CHLO</name>
<gene>
    <name evidence="2" type="ORF">TSOC_010010</name>
</gene>
<accession>A0A2J7ZUG4</accession>
<feature type="signal peptide" evidence="1">
    <location>
        <begin position="1"/>
        <end position="21"/>
    </location>
</feature>
<comment type="caution">
    <text evidence="2">The sequence shown here is derived from an EMBL/GenBank/DDBJ whole genome shotgun (WGS) entry which is preliminary data.</text>
</comment>
<keyword evidence="3" id="KW-1185">Reference proteome</keyword>
<keyword evidence="1" id="KW-0732">Signal</keyword>
<protein>
    <submittedName>
        <fullName evidence="2">Uncharacterized protein</fullName>
    </submittedName>
</protein>
<proteinExistence type="predicted"/>
<dbReference type="AlphaFoldDB" id="A0A2J7ZUG4"/>
<organism evidence="2 3">
    <name type="scientific">Tetrabaena socialis</name>
    <dbReference type="NCBI Taxonomy" id="47790"/>
    <lineage>
        <taxon>Eukaryota</taxon>
        <taxon>Viridiplantae</taxon>
        <taxon>Chlorophyta</taxon>
        <taxon>core chlorophytes</taxon>
        <taxon>Chlorophyceae</taxon>
        <taxon>CS clade</taxon>
        <taxon>Chlamydomonadales</taxon>
        <taxon>Tetrabaenaceae</taxon>
        <taxon>Tetrabaena</taxon>
    </lineage>
</organism>
<feature type="chain" id="PRO_5014448661" evidence="1">
    <location>
        <begin position="22"/>
        <end position="74"/>
    </location>
</feature>
<sequence>MATPLPAMWLVLWAGVLGALGAELSFARHSGSTWPQPHRQVSSGEFLEFILDAESVTCRPVPCGEVLLEAASRC</sequence>